<accession>A0A327KQQ2</accession>
<keyword evidence="2" id="KW-0812">Transmembrane</keyword>
<keyword evidence="2" id="KW-0472">Membrane</keyword>
<dbReference type="Gene3D" id="1.20.120.1490">
    <property type="match status" value="1"/>
</dbReference>
<dbReference type="Proteomes" id="UP000249130">
    <property type="component" value="Unassembled WGS sequence"/>
</dbReference>
<dbReference type="Pfam" id="PF07813">
    <property type="entry name" value="LTXXQ"/>
    <property type="match status" value="1"/>
</dbReference>
<dbReference type="EMBL" id="NPEX01000425">
    <property type="protein sequence ID" value="RAI37668.1"/>
    <property type="molecule type" value="Genomic_DNA"/>
</dbReference>
<dbReference type="InterPro" id="IPR012899">
    <property type="entry name" value="LTXXQ"/>
</dbReference>
<sequence>MNVRSITTPGPACPSDGRRAGRAARLYKTLRGGEAPETAVPDSDDMADRPKAFARRPARRAPDDRCDHTRRPSMTDRIPDPQAPSASPAPAPRRGRRIASYAVVAALAAGLVGVGLSATGSLGQGMGFGPPFAHGGPGFGPHGWGGPFGDRAFDPAQAEQRADRMVRHLAVELDATNEQQEKLRAIVKSALKDVLPMREKLRTARGQAHDLLTAQTVDRAAIEKLRADQIALADQASKRIAQALGDAADVLTPEQRRKLDDRMSPGGFFRGFSRG</sequence>
<gene>
    <name evidence="3" type="ORF">CH341_29255</name>
</gene>
<feature type="transmembrane region" description="Helical" evidence="2">
    <location>
        <begin position="98"/>
        <end position="118"/>
    </location>
</feature>
<protein>
    <recommendedName>
        <fullName evidence="5">Periplasmic heavy metal sensor</fullName>
    </recommendedName>
</protein>
<feature type="compositionally biased region" description="Low complexity" evidence="1">
    <location>
        <begin position="266"/>
        <end position="275"/>
    </location>
</feature>
<evidence type="ECO:0008006" key="5">
    <source>
        <dbReference type="Google" id="ProtNLM"/>
    </source>
</evidence>
<comment type="caution">
    <text evidence="3">The sequence shown here is derived from an EMBL/GenBank/DDBJ whole genome shotgun (WGS) entry which is preliminary data.</text>
</comment>
<evidence type="ECO:0000313" key="4">
    <source>
        <dbReference type="Proteomes" id="UP000249130"/>
    </source>
</evidence>
<evidence type="ECO:0000256" key="2">
    <source>
        <dbReference type="SAM" id="Phobius"/>
    </source>
</evidence>
<name>A0A327KQQ2_9BRAD</name>
<reference evidence="3 4" key="1">
    <citation type="submission" date="2017-07" db="EMBL/GenBank/DDBJ databases">
        <title>Draft Genome Sequences of Select Purple Nonsulfur Bacteria.</title>
        <authorList>
            <person name="Lasarre B."/>
            <person name="Mckinlay J.B."/>
        </authorList>
    </citation>
    <scope>NUCLEOTIDE SEQUENCE [LARGE SCALE GENOMIC DNA]</scope>
    <source>
        <strain evidence="3 4">DSM 5909</strain>
    </source>
</reference>
<feature type="region of interest" description="Disordered" evidence="1">
    <location>
        <begin position="256"/>
        <end position="275"/>
    </location>
</feature>
<dbReference type="AlphaFoldDB" id="A0A327KQQ2"/>
<dbReference type="GO" id="GO:0042597">
    <property type="term" value="C:periplasmic space"/>
    <property type="evidence" value="ECO:0007669"/>
    <property type="project" value="InterPro"/>
</dbReference>
<keyword evidence="4" id="KW-1185">Reference proteome</keyword>
<keyword evidence="2" id="KW-1133">Transmembrane helix</keyword>
<evidence type="ECO:0000313" key="3">
    <source>
        <dbReference type="EMBL" id="RAI37668.1"/>
    </source>
</evidence>
<organism evidence="3 4">
    <name type="scientific">Rhodoplanes roseus</name>
    <dbReference type="NCBI Taxonomy" id="29409"/>
    <lineage>
        <taxon>Bacteria</taxon>
        <taxon>Pseudomonadati</taxon>
        <taxon>Pseudomonadota</taxon>
        <taxon>Alphaproteobacteria</taxon>
        <taxon>Hyphomicrobiales</taxon>
        <taxon>Nitrobacteraceae</taxon>
        <taxon>Rhodoplanes</taxon>
    </lineage>
</organism>
<dbReference type="CDD" id="cd09916">
    <property type="entry name" value="CpxP_like"/>
    <property type="match status" value="1"/>
</dbReference>
<evidence type="ECO:0000256" key="1">
    <source>
        <dbReference type="SAM" id="MobiDB-lite"/>
    </source>
</evidence>
<feature type="compositionally biased region" description="Basic and acidic residues" evidence="1">
    <location>
        <begin position="60"/>
        <end position="79"/>
    </location>
</feature>
<feature type="region of interest" description="Disordered" evidence="1">
    <location>
        <begin position="1"/>
        <end position="94"/>
    </location>
</feature>
<proteinExistence type="predicted"/>